<organism evidence="2">
    <name type="scientific">Amphora coffeiformis</name>
    <dbReference type="NCBI Taxonomy" id="265554"/>
    <lineage>
        <taxon>Eukaryota</taxon>
        <taxon>Sar</taxon>
        <taxon>Stramenopiles</taxon>
        <taxon>Ochrophyta</taxon>
        <taxon>Bacillariophyta</taxon>
        <taxon>Bacillariophyceae</taxon>
        <taxon>Bacillariophycidae</taxon>
        <taxon>Thalassiophysales</taxon>
        <taxon>Catenulaceae</taxon>
        <taxon>Amphora</taxon>
    </lineage>
</organism>
<reference evidence="2" key="1">
    <citation type="submission" date="2021-01" db="EMBL/GenBank/DDBJ databases">
        <authorList>
            <person name="Corre E."/>
            <person name="Pelletier E."/>
            <person name="Niang G."/>
            <person name="Scheremetjew M."/>
            <person name="Finn R."/>
            <person name="Kale V."/>
            <person name="Holt S."/>
            <person name="Cochrane G."/>
            <person name="Meng A."/>
            <person name="Brown T."/>
            <person name="Cohen L."/>
        </authorList>
    </citation>
    <scope>NUCLEOTIDE SEQUENCE</scope>
    <source>
        <strain evidence="2">CCMP127</strain>
    </source>
</reference>
<evidence type="ECO:0000313" key="2">
    <source>
        <dbReference type="EMBL" id="CAE0411124.1"/>
    </source>
</evidence>
<protein>
    <submittedName>
        <fullName evidence="2">Uncharacterized protein</fullName>
    </submittedName>
</protein>
<dbReference type="PROSITE" id="PS51257">
    <property type="entry name" value="PROKAR_LIPOPROTEIN"/>
    <property type="match status" value="1"/>
</dbReference>
<name>A0A7S3L421_9STRA</name>
<keyword evidence="1" id="KW-1133">Transmembrane helix</keyword>
<keyword evidence="1" id="KW-0812">Transmembrane</keyword>
<proteinExistence type="predicted"/>
<accession>A0A7S3L421</accession>
<sequence length="435" mass="49847">MQIRLVHYLALIGIIAACSNLVYMMSLLTVDAGPEKLWQLADGHWWEELFGISTHQKDGDHFDHVLSSKGFRFARTVSEFLLEAAFFRDPNEESSFFYSERDIRIIERSMNTMRGFMNMGVWSASPALHHFIGTGACLLKLQRPPEEVALGLLHGMYLQRWRDHVFHEETCDQRHELAQAIGTQLEKKLWLHTALFGNGPWSTCISCYRRLLTVNANLTEPGDEFIAASFSTLTSPYLHLIVCDEIEETFGGDLVLGGNWKRRDVEFFKGKLIPLAEALGETELIGWIEDAMAVTHALHHPNPGQHYKELTPKPDDLIQSAEFNSNADKKDIDRLKFATRLVHEEKKITRPYLPPFGQKEVLRGIFETRNMCDKVESGEKTLMDLVKLYKKLQHLLLHCERTDERFKDPIPMPDLPPDSAEFPVLYENPTASIQL</sequence>
<dbReference type="AlphaFoldDB" id="A0A7S3L421"/>
<evidence type="ECO:0000256" key="1">
    <source>
        <dbReference type="SAM" id="Phobius"/>
    </source>
</evidence>
<dbReference type="EMBL" id="HBIM01010152">
    <property type="protein sequence ID" value="CAE0411124.1"/>
    <property type="molecule type" value="Transcribed_RNA"/>
</dbReference>
<keyword evidence="1" id="KW-0472">Membrane</keyword>
<feature type="transmembrane region" description="Helical" evidence="1">
    <location>
        <begin position="6"/>
        <end position="30"/>
    </location>
</feature>
<gene>
    <name evidence="2" type="ORF">ACOF00016_LOCUS8511</name>
</gene>